<proteinExistence type="predicted"/>
<name>A0ABS6G6S6_9FIRM</name>
<gene>
    <name evidence="4" type="ORF">KQI88_13425</name>
</gene>
<dbReference type="EMBL" id="JAHLQK010000005">
    <property type="protein sequence ID" value="MBU5677417.1"/>
    <property type="molecule type" value="Genomic_DNA"/>
</dbReference>
<dbReference type="Proteomes" id="UP000779508">
    <property type="component" value="Unassembled WGS sequence"/>
</dbReference>
<accession>A0ABS6G6S6</accession>
<feature type="coiled-coil region" evidence="1">
    <location>
        <begin position="206"/>
        <end position="240"/>
    </location>
</feature>
<comment type="caution">
    <text evidence="4">The sequence shown here is derived from an EMBL/GenBank/DDBJ whole genome shotgun (WGS) entry which is preliminary data.</text>
</comment>
<dbReference type="RefSeq" id="WP_216418146.1">
    <property type="nucleotide sequence ID" value="NZ_JAHLQK010000005.1"/>
</dbReference>
<dbReference type="CDD" id="cd17470">
    <property type="entry name" value="T3SS_Flik_C"/>
    <property type="match status" value="1"/>
</dbReference>
<feature type="compositionally biased region" description="Low complexity" evidence="2">
    <location>
        <begin position="64"/>
        <end position="80"/>
    </location>
</feature>
<keyword evidence="4" id="KW-0969">Cilium</keyword>
<dbReference type="InterPro" id="IPR021136">
    <property type="entry name" value="Flagellar_hook_control-like_C"/>
</dbReference>
<evidence type="ECO:0000313" key="5">
    <source>
        <dbReference type="Proteomes" id="UP000779508"/>
    </source>
</evidence>
<feature type="domain" description="Flagellar hook-length control protein-like C-terminal" evidence="3">
    <location>
        <begin position="349"/>
        <end position="430"/>
    </location>
</feature>
<evidence type="ECO:0000256" key="1">
    <source>
        <dbReference type="SAM" id="Coils"/>
    </source>
</evidence>
<sequence>MMNIAGIHNLLSQKNTIVAKDQISTDKDKQLFSDVFDNEKKSLIFKRQDKKTQAVNNSQNATNNTSKQVESSSTSSSNKASNKETKPTNKDNKVLDSKENGQLELEDGESIDKDKDELLDHILSLLQSLIASIQVDISKIEDGSKVDRELSIVEMESLADLNNQLNLLLDTIDIEAGELLKENIDTTLSTITRLADQTLLDNKDIIFTQNENVSEVLSNLEELKNNIELALTNVNSAKNNDPQKLEIKSELDLVDEETKNISENDTAIVDAVAIDEEGNTEAKKLYKQTPPDAKEKDDFFKQHERYEDIIINDNVLVSQQEKFDQKINVRVIKNEIIDPKQFVGEIAQKAGAFLSKDRNEMSIQLTPENLGKISIKIGLNDGTLTGKIYAENYSVKEIIETNLNQLRDALEEKGLSISGLEVHVGDNSQNFGSRLFQSRLTNKQKSKEVSTVSNNTFLTLEQEVNEKNPYLVSSQFDGLV</sequence>
<reference evidence="4 5" key="1">
    <citation type="submission" date="2021-06" db="EMBL/GenBank/DDBJ databases">
        <authorList>
            <person name="Sun Q."/>
            <person name="Li D."/>
        </authorList>
    </citation>
    <scope>NUCLEOTIDE SEQUENCE [LARGE SCALE GENOMIC DNA]</scope>
    <source>
        <strain evidence="4 5">MSJ-5</strain>
    </source>
</reference>
<dbReference type="Pfam" id="PF02120">
    <property type="entry name" value="Flg_hook"/>
    <property type="match status" value="1"/>
</dbReference>
<protein>
    <submittedName>
        <fullName evidence="4">Flagellar hook-length control protein FliK</fullName>
    </submittedName>
</protein>
<keyword evidence="4" id="KW-0282">Flagellum</keyword>
<organism evidence="4 5">
    <name type="scientific">Alkaliphilus flagellatus</name>
    <dbReference type="NCBI Taxonomy" id="2841507"/>
    <lineage>
        <taxon>Bacteria</taxon>
        <taxon>Bacillati</taxon>
        <taxon>Bacillota</taxon>
        <taxon>Clostridia</taxon>
        <taxon>Peptostreptococcales</taxon>
        <taxon>Natronincolaceae</taxon>
        <taxon>Alkaliphilus</taxon>
    </lineage>
</organism>
<evidence type="ECO:0000313" key="4">
    <source>
        <dbReference type="EMBL" id="MBU5677417.1"/>
    </source>
</evidence>
<evidence type="ECO:0000259" key="3">
    <source>
        <dbReference type="Pfam" id="PF02120"/>
    </source>
</evidence>
<feature type="compositionally biased region" description="Polar residues" evidence="2">
    <location>
        <begin position="53"/>
        <end position="63"/>
    </location>
</feature>
<evidence type="ECO:0000256" key="2">
    <source>
        <dbReference type="SAM" id="MobiDB-lite"/>
    </source>
</evidence>
<feature type="compositionally biased region" description="Basic and acidic residues" evidence="2">
    <location>
        <begin position="81"/>
        <end position="101"/>
    </location>
</feature>
<keyword evidence="1" id="KW-0175">Coiled coil</keyword>
<keyword evidence="4" id="KW-0966">Cell projection</keyword>
<feature type="region of interest" description="Disordered" evidence="2">
    <location>
        <begin position="48"/>
        <end position="109"/>
    </location>
</feature>
<keyword evidence="5" id="KW-1185">Reference proteome</keyword>